<dbReference type="Proteomes" id="UP000663881">
    <property type="component" value="Unassembled WGS sequence"/>
</dbReference>
<evidence type="ECO:0008006" key="4">
    <source>
        <dbReference type="Google" id="ProtNLM"/>
    </source>
</evidence>
<dbReference type="EMBL" id="CAJOAY010001028">
    <property type="protein sequence ID" value="CAF3779973.1"/>
    <property type="molecule type" value="Genomic_DNA"/>
</dbReference>
<gene>
    <name evidence="2" type="ORF">OKA104_LOCUS17318</name>
    <name evidence="1" type="ORF">VCS650_LOCUS38073</name>
</gene>
<organism evidence="2 3">
    <name type="scientific">Adineta steineri</name>
    <dbReference type="NCBI Taxonomy" id="433720"/>
    <lineage>
        <taxon>Eukaryota</taxon>
        <taxon>Metazoa</taxon>
        <taxon>Spiralia</taxon>
        <taxon>Gnathifera</taxon>
        <taxon>Rotifera</taxon>
        <taxon>Eurotatoria</taxon>
        <taxon>Bdelloidea</taxon>
        <taxon>Adinetida</taxon>
        <taxon>Adinetidae</taxon>
        <taxon>Adineta</taxon>
    </lineage>
</organism>
<dbReference type="SUPFAM" id="SSF52047">
    <property type="entry name" value="RNI-like"/>
    <property type="match status" value="1"/>
</dbReference>
<dbReference type="Gene3D" id="3.80.10.10">
    <property type="entry name" value="Ribonuclease Inhibitor"/>
    <property type="match status" value="1"/>
</dbReference>
<evidence type="ECO:0000313" key="2">
    <source>
        <dbReference type="EMBL" id="CAF3779973.1"/>
    </source>
</evidence>
<dbReference type="EMBL" id="CAJNON010001095">
    <property type="protein sequence ID" value="CAF1427167.1"/>
    <property type="molecule type" value="Genomic_DNA"/>
</dbReference>
<protein>
    <recommendedName>
        <fullName evidence="4">F-box domain-containing protein</fullName>
    </recommendedName>
</protein>
<sequence length="605" mass="71491">MSETKRQQIDVEPCNIKKKKFEDAKAYIKRLSLTHLEDISNELMYEIFEFLDGYDMYEAFSNLNTRFNNLLIYSTLPIKINMSSMSKSTFQRYYTDIIMPNRYRIGSLRLSDPFTLDLIFKPPRIILKFLRLETLILNNIKSKYLGNIFKYLSLLPRLFSLVIAPADNVPNKTTFYRSIFSLPVLKYCKLSYEERVGSGPLLSAVNECSTIEHLVINSSFAYHQLDALFTYIPQLRRFCCYSLTGNGIKNIELFNVPATLTHVTLKMESLNFNQFETLIRNRFDQLQLLRITASNDRTYLDAKRWEKLILDSMPYLHVFDFEHTDVASCNHIVYTQCDRLFDQFNSSFWSQRGWFFAHQHSHAEMFPRTIFYSTRPYRRKYYTIYTSTDRYPCSCHQETIHDLVDHVHIKDTRSINNCLLLFPHATKLTLSDDHDYLIFAGLNCFIRLTQLTNLTIDWFDLYYDLLVELLRFVPNIRALKLHSFRSYKSYRGSIQQTESFQMAPNENKITSLIIYNNCSLKDITLLISLCPRLQQMVLNIPRDDLQSTVNLLLMETIENTRHLFSLCLLNVTPKLVKILKTMIDSKTLLNNYSIKLVYKKLYLWW</sequence>
<name>A0A819ACJ8_9BILA</name>
<evidence type="ECO:0000313" key="1">
    <source>
        <dbReference type="EMBL" id="CAF1427167.1"/>
    </source>
</evidence>
<reference evidence="2" key="1">
    <citation type="submission" date="2021-02" db="EMBL/GenBank/DDBJ databases">
        <authorList>
            <person name="Nowell W R."/>
        </authorList>
    </citation>
    <scope>NUCLEOTIDE SEQUENCE</scope>
</reference>
<proteinExistence type="predicted"/>
<dbReference type="OrthoDB" id="9990102at2759"/>
<comment type="caution">
    <text evidence="2">The sequence shown here is derived from an EMBL/GenBank/DDBJ whole genome shotgun (WGS) entry which is preliminary data.</text>
</comment>
<dbReference type="InterPro" id="IPR032675">
    <property type="entry name" value="LRR_dom_sf"/>
</dbReference>
<dbReference type="Proteomes" id="UP000663891">
    <property type="component" value="Unassembled WGS sequence"/>
</dbReference>
<evidence type="ECO:0000313" key="3">
    <source>
        <dbReference type="Proteomes" id="UP000663881"/>
    </source>
</evidence>
<accession>A0A819ACJ8</accession>
<dbReference type="AlphaFoldDB" id="A0A819ACJ8"/>